<dbReference type="PANTHER" id="PTHR21504">
    <property type="entry name" value="IG-LIKE DOMAIN-CONTAINING PROTEIN-RELATED-RELATED"/>
    <property type="match status" value="1"/>
</dbReference>
<dbReference type="AlphaFoldDB" id="A0A1I7UNT6"/>
<keyword evidence="1" id="KW-1185">Reference proteome</keyword>
<dbReference type="Proteomes" id="UP000095282">
    <property type="component" value="Unplaced"/>
</dbReference>
<evidence type="ECO:0000313" key="2">
    <source>
        <dbReference type="WBParaSite" id="Csp11.Scaffold630.g17839.t1"/>
    </source>
</evidence>
<organism evidence="1 2">
    <name type="scientific">Caenorhabditis tropicalis</name>
    <dbReference type="NCBI Taxonomy" id="1561998"/>
    <lineage>
        <taxon>Eukaryota</taxon>
        <taxon>Metazoa</taxon>
        <taxon>Ecdysozoa</taxon>
        <taxon>Nematoda</taxon>
        <taxon>Chromadorea</taxon>
        <taxon>Rhabditida</taxon>
        <taxon>Rhabditina</taxon>
        <taxon>Rhabditomorpha</taxon>
        <taxon>Rhabditoidea</taxon>
        <taxon>Rhabditidae</taxon>
        <taxon>Peloderinae</taxon>
        <taxon>Caenorhabditis</taxon>
    </lineage>
</organism>
<reference evidence="2" key="1">
    <citation type="submission" date="2016-11" db="UniProtKB">
        <authorList>
            <consortium name="WormBaseParasite"/>
        </authorList>
    </citation>
    <scope>IDENTIFICATION</scope>
</reference>
<dbReference type="eggNOG" id="ENOG502RT8B">
    <property type="taxonomic scope" value="Eukaryota"/>
</dbReference>
<sequence length="449" mass="52928">MSARVKRKLSNPISVRLSNKVEQYRCQHDWDNLIQVKRTGLAYNPSSVMASNVLVFIEEAGVTLTFERGQNGFLLKSQKSKKGKVRYLSPQEVMTEIVQKVREKGGEEQEEKDPEAEEKKSDYEKYIDSLLPFDFTVYRNTQVVIAFNYISESYETFCYDEMHGEFIECTLPEGKKFVKTSDLIPKYIERAEDGKMIIHVFNDFTRKMEKYWYNTATKYFEQVAYPELIFNPSKESDACNLLIYTGKQYVMAIMRDPEGFLKTEKYCQNTEQYIVMPPEPVKTFIVLKKEEQKKKEKEEEERRERPVPKMPSGYIEPFSSGWVDPDREMQRTTLNKSDRVYHSSIPGRFPKKISEVDSRSKKTIDRYPLELRDECNTDWITRSLLEQADRMNPKDAFLKPNQFYKTTVSEKVPEVDPSKEKHVDRTPNKFKEWEKMERSLFGGDKKITF</sequence>
<evidence type="ECO:0000313" key="1">
    <source>
        <dbReference type="Proteomes" id="UP000095282"/>
    </source>
</evidence>
<name>A0A1I7UNT6_9PELO</name>
<dbReference type="STRING" id="1561998.A0A1I7UNT6"/>
<proteinExistence type="predicted"/>
<accession>A0A1I7UNT6</accession>
<dbReference type="PANTHER" id="PTHR21504:SF1">
    <property type="entry name" value="IG-LIKE DOMAIN-CONTAINING PROTEIN-RELATED"/>
    <property type="match status" value="1"/>
</dbReference>
<dbReference type="WBParaSite" id="Csp11.Scaffold630.g17839.t1">
    <property type="protein sequence ID" value="Csp11.Scaffold630.g17839.t1"/>
    <property type="gene ID" value="Csp11.Scaffold630.g17839"/>
</dbReference>
<dbReference type="InterPro" id="IPR039908">
    <property type="entry name" value="Sepa-1"/>
</dbReference>
<dbReference type="GO" id="GO:0006914">
    <property type="term" value="P:autophagy"/>
    <property type="evidence" value="ECO:0007669"/>
    <property type="project" value="InterPro"/>
</dbReference>
<protein>
    <submittedName>
        <fullName evidence="2">Uncharacterized protein</fullName>
    </submittedName>
</protein>